<dbReference type="InterPro" id="IPR002905">
    <property type="entry name" value="Trm1"/>
</dbReference>
<name>A0A1Y2C479_9FUNG</name>
<sequence>MSAPAEQTIIQEGKARIPVPATTTQDVFYNPIQEFNRDMSIAAINVWSKMYLDEVAAKKAEKPNKKPKDDAPANPTEINVLEALSATGLRAIRYAKECDHVKHILANDFDASAAAAIKRNAEFNDVLGNMVMYQSLQAGGFPVADGQKMKFMVVDLDPYGTAAPFLDAAVRSVGSGGLLCVTCTDMAVLAGSQWEACWAKYGSMPIPNASFCHEMGLRMLLQSIQNSAARYGRAIEPLMSCSIDFYVRVFVRVTTNAALCKQMVSKASMIYSCVSCRAHHTSPMGSYSVDGPSTKFKNPSLPKIGSVCEQCGSKFHIGGPFFSGPIHNTEFVSKMIEYVKAGVEVEKFKTHQRMIGMLTVISEELPDVPLFYSLDSICQAIHCSVPPLRSFFSALVNAGYKVSSSHCMPTSFKTDAPNSVIWDILRCWVKEHPISEKRMIEGSVSSKILTVQPTLVADFTRNKNAEPESTKVKLVRYQQNPVKNWGPKAKAKPGANANPKNAAGKRPREDDDEGAKE</sequence>
<dbReference type="GO" id="GO:0160103">
    <property type="term" value="F:tRNA (guanine(26)-N2/guanine(27)-N2)-dimethyltransferase activity"/>
    <property type="evidence" value="ECO:0007669"/>
    <property type="project" value="EnsemblFungi"/>
</dbReference>
<keyword evidence="4 9" id="KW-0949">S-adenosyl-L-methionine</keyword>
<dbReference type="GO" id="GO:0000049">
    <property type="term" value="F:tRNA binding"/>
    <property type="evidence" value="ECO:0007669"/>
    <property type="project" value="UniProtKB-UniRule"/>
</dbReference>
<feature type="compositionally biased region" description="Low complexity" evidence="10">
    <location>
        <begin position="486"/>
        <end position="504"/>
    </location>
</feature>
<dbReference type="InterPro" id="IPR042296">
    <property type="entry name" value="tRNA_met_Trm1_C"/>
</dbReference>
<dbReference type="Proteomes" id="UP000193642">
    <property type="component" value="Unassembled WGS sequence"/>
</dbReference>
<comment type="catalytic activity">
    <reaction evidence="8 9">
        <text>guanosine(26) in tRNA + 2 S-adenosyl-L-methionine = N(2)-dimethylguanosine(26) in tRNA + 2 S-adenosyl-L-homocysteine + 2 H(+)</text>
        <dbReference type="Rhea" id="RHEA:43140"/>
        <dbReference type="Rhea" id="RHEA-COMP:10359"/>
        <dbReference type="Rhea" id="RHEA-COMP:10360"/>
        <dbReference type="ChEBI" id="CHEBI:15378"/>
        <dbReference type="ChEBI" id="CHEBI:57856"/>
        <dbReference type="ChEBI" id="CHEBI:59789"/>
        <dbReference type="ChEBI" id="CHEBI:74269"/>
        <dbReference type="ChEBI" id="CHEBI:74513"/>
        <dbReference type="EC" id="2.1.1.216"/>
    </reaction>
</comment>
<feature type="region of interest" description="Disordered" evidence="10">
    <location>
        <begin position="474"/>
        <end position="517"/>
    </location>
</feature>
<dbReference type="GO" id="GO:0005637">
    <property type="term" value="C:nuclear inner membrane"/>
    <property type="evidence" value="ECO:0007669"/>
    <property type="project" value="EnsemblFungi"/>
</dbReference>
<dbReference type="FunFam" id="3.30.56.70:FF:000001">
    <property type="entry name" value="tRNA (guanine(26)-N(2))-dimethyltransferase"/>
    <property type="match status" value="1"/>
</dbReference>
<accession>A0A1Y2C479</accession>
<dbReference type="GO" id="GO:0005739">
    <property type="term" value="C:mitochondrion"/>
    <property type="evidence" value="ECO:0007669"/>
    <property type="project" value="EnsemblFungi"/>
</dbReference>
<evidence type="ECO:0000313" key="12">
    <source>
        <dbReference type="Proteomes" id="UP000193642"/>
    </source>
</evidence>
<dbReference type="InterPro" id="IPR029063">
    <property type="entry name" value="SAM-dependent_MTases_sf"/>
</dbReference>
<comment type="similarity">
    <text evidence="9">Belongs to the class I-like SAM-binding methyltransferase superfamily. Trm1 family.</text>
</comment>
<evidence type="ECO:0000256" key="4">
    <source>
        <dbReference type="ARBA" id="ARBA00022691"/>
    </source>
</evidence>
<dbReference type="PANTHER" id="PTHR10631">
    <property type="entry name" value="N 2 ,N 2 -DIMETHYLGUANOSINE TRNA METHYLTRANSFERASE"/>
    <property type="match status" value="1"/>
</dbReference>
<keyword evidence="3 9" id="KW-0808">Transferase</keyword>
<evidence type="ECO:0000256" key="6">
    <source>
        <dbReference type="ARBA" id="ARBA00022884"/>
    </source>
</evidence>
<dbReference type="FunFam" id="3.40.50.150:FF:000051">
    <property type="entry name" value="tRNA (guanine(26)-N(2))-dimethyltransferase"/>
    <property type="match status" value="1"/>
</dbReference>
<dbReference type="SUPFAM" id="SSF53335">
    <property type="entry name" value="S-adenosyl-L-methionine-dependent methyltransferases"/>
    <property type="match status" value="1"/>
</dbReference>
<dbReference type="NCBIfam" id="TIGR00308">
    <property type="entry name" value="TRM1"/>
    <property type="match status" value="1"/>
</dbReference>
<dbReference type="PANTHER" id="PTHR10631:SF3">
    <property type="entry name" value="TRNA (GUANINE(26)-N(2))-DIMETHYLTRANSFERASE"/>
    <property type="match status" value="1"/>
</dbReference>
<dbReference type="Pfam" id="PF02005">
    <property type="entry name" value="TRM"/>
    <property type="match status" value="1"/>
</dbReference>
<dbReference type="GO" id="GO:0160104">
    <property type="term" value="F:tRNA (guanine(26)-N2)-dimethyltransferase activity"/>
    <property type="evidence" value="ECO:0007669"/>
    <property type="project" value="UniProtKB-UniRule"/>
</dbReference>
<dbReference type="GO" id="GO:0002940">
    <property type="term" value="P:tRNA N2-guanine methylation"/>
    <property type="evidence" value="ECO:0007669"/>
    <property type="project" value="EnsemblFungi"/>
</dbReference>
<gene>
    <name evidence="11" type="ORF">BCR33DRAFT_718826</name>
</gene>
<evidence type="ECO:0000256" key="3">
    <source>
        <dbReference type="ARBA" id="ARBA00022679"/>
    </source>
</evidence>
<evidence type="ECO:0000256" key="2">
    <source>
        <dbReference type="ARBA" id="ARBA00022603"/>
    </source>
</evidence>
<keyword evidence="2 9" id="KW-0489">Methyltransferase</keyword>
<evidence type="ECO:0000256" key="10">
    <source>
        <dbReference type="SAM" id="MobiDB-lite"/>
    </source>
</evidence>
<keyword evidence="1 9" id="KW-0820">tRNA-binding</keyword>
<reference evidence="11 12" key="1">
    <citation type="submission" date="2016-07" db="EMBL/GenBank/DDBJ databases">
        <title>Pervasive Adenine N6-methylation of Active Genes in Fungi.</title>
        <authorList>
            <consortium name="DOE Joint Genome Institute"/>
            <person name="Mondo S.J."/>
            <person name="Dannebaum R.O."/>
            <person name="Kuo R.C."/>
            <person name="Labutti K."/>
            <person name="Haridas S."/>
            <person name="Kuo A."/>
            <person name="Salamov A."/>
            <person name="Ahrendt S.R."/>
            <person name="Lipzen A."/>
            <person name="Sullivan W."/>
            <person name="Andreopoulos W.B."/>
            <person name="Clum A."/>
            <person name="Lindquist E."/>
            <person name="Daum C."/>
            <person name="Ramamoorthy G.K."/>
            <person name="Gryganskyi A."/>
            <person name="Culley D."/>
            <person name="Magnuson J.K."/>
            <person name="James T.Y."/>
            <person name="O'Malley M.A."/>
            <person name="Stajich J.E."/>
            <person name="Spatafora J.W."/>
            <person name="Visel A."/>
            <person name="Grigoriev I.V."/>
        </authorList>
    </citation>
    <scope>NUCLEOTIDE SEQUENCE [LARGE SCALE GENOMIC DNA]</scope>
    <source>
        <strain evidence="11 12">JEL800</strain>
    </source>
</reference>
<comment type="caution">
    <text evidence="11">The sequence shown here is derived from an EMBL/GenBank/DDBJ whole genome shotgun (WGS) entry which is preliminary data.</text>
</comment>
<dbReference type="GO" id="GO:0140691">
    <property type="term" value="F:RNA folding chaperone"/>
    <property type="evidence" value="ECO:0007669"/>
    <property type="project" value="EnsemblFungi"/>
</dbReference>
<dbReference type="AlphaFoldDB" id="A0A1Y2C479"/>
<evidence type="ECO:0000313" key="11">
    <source>
        <dbReference type="EMBL" id="ORY41694.1"/>
    </source>
</evidence>
<evidence type="ECO:0000256" key="5">
    <source>
        <dbReference type="ARBA" id="ARBA00022694"/>
    </source>
</evidence>
<dbReference type="STRING" id="329046.A0A1Y2C479"/>
<keyword evidence="6 9" id="KW-0694">RNA-binding</keyword>
<evidence type="ECO:0000256" key="9">
    <source>
        <dbReference type="PROSITE-ProRule" id="PRU00958"/>
    </source>
</evidence>
<dbReference type="EMBL" id="MCGO01000031">
    <property type="protein sequence ID" value="ORY41694.1"/>
    <property type="molecule type" value="Genomic_DNA"/>
</dbReference>
<dbReference type="PROSITE" id="PS51626">
    <property type="entry name" value="SAM_MT_TRM1"/>
    <property type="match status" value="1"/>
</dbReference>
<dbReference type="Gene3D" id="3.40.50.150">
    <property type="entry name" value="Vaccinia Virus protein VP39"/>
    <property type="match status" value="1"/>
</dbReference>
<dbReference type="OrthoDB" id="6349953at2759"/>
<dbReference type="EC" id="2.1.1.216" evidence="7 9"/>
<proteinExistence type="inferred from homology"/>
<protein>
    <recommendedName>
        <fullName evidence="7 9">tRNA (guanine(26)-N(2))-dimethyltransferase</fullName>
        <ecNumber evidence="7 9">2.1.1.216</ecNumber>
    </recommendedName>
</protein>
<evidence type="ECO:0000256" key="8">
    <source>
        <dbReference type="ARBA" id="ARBA00051897"/>
    </source>
</evidence>
<organism evidence="11 12">
    <name type="scientific">Rhizoclosmatium globosum</name>
    <dbReference type="NCBI Taxonomy" id="329046"/>
    <lineage>
        <taxon>Eukaryota</taxon>
        <taxon>Fungi</taxon>
        <taxon>Fungi incertae sedis</taxon>
        <taxon>Chytridiomycota</taxon>
        <taxon>Chytridiomycota incertae sedis</taxon>
        <taxon>Chytridiomycetes</taxon>
        <taxon>Chytridiales</taxon>
        <taxon>Chytriomycetaceae</taxon>
        <taxon>Rhizoclosmatium</taxon>
    </lineage>
</organism>
<keyword evidence="5 9" id="KW-0819">tRNA processing</keyword>
<keyword evidence="12" id="KW-1185">Reference proteome</keyword>
<evidence type="ECO:0000256" key="1">
    <source>
        <dbReference type="ARBA" id="ARBA00022555"/>
    </source>
</evidence>
<dbReference type="Gene3D" id="3.30.56.70">
    <property type="entry name" value="N2,N2-dimethylguanosine tRNA methyltransferase, C-terminal domain"/>
    <property type="match status" value="1"/>
</dbReference>
<evidence type="ECO:0000256" key="7">
    <source>
        <dbReference type="ARBA" id="ARBA00039099"/>
    </source>
</evidence>